<dbReference type="RefSeq" id="WP_239082167.1">
    <property type="nucleotide sequence ID" value="NZ_BOMX01000019.1"/>
</dbReference>
<evidence type="ECO:0000313" key="3">
    <source>
        <dbReference type="Proteomes" id="UP000320239"/>
    </source>
</evidence>
<gene>
    <name evidence="2" type="ORF">FHX34_1011007</name>
</gene>
<feature type="region of interest" description="Disordered" evidence="1">
    <location>
        <begin position="285"/>
        <end position="308"/>
    </location>
</feature>
<dbReference type="EMBL" id="VIWY01000001">
    <property type="protein sequence ID" value="TWG26033.1"/>
    <property type="molecule type" value="Genomic_DNA"/>
</dbReference>
<name>A0A561WQA2_ACTTI</name>
<evidence type="ECO:0000256" key="1">
    <source>
        <dbReference type="SAM" id="MobiDB-lite"/>
    </source>
</evidence>
<sequence length="308" mass="32880">MATLAGSLAGLAGAGGAMTVVLARRTRPCLPGGHALVPDRITDPLPVVLRLGLGGMTVRVVPGPHGELFLGPGAPQPGRTLRRLVLAPLFARARANAGRLWSDQREPFQLVIEFVGRIRDPESLLRAYRMLDQQLRDHAPLLTHSADGRLTPGVVSVTVTGIVDARELLAAQPIRYAFAECSFDDLGSSSVPRELAPVVSEPWAHRFGWDGCEPITAEERHQLHALVQAAHEDGRAVRISGLPDGSRRARAAIWSELYAAGVDAVADTDLAGLARHLRRLMAGPDGAGSPVRGVRHGVGRPVDHHESV</sequence>
<evidence type="ECO:0000313" key="2">
    <source>
        <dbReference type="EMBL" id="TWG26033.1"/>
    </source>
</evidence>
<dbReference type="Proteomes" id="UP000320239">
    <property type="component" value="Unassembled WGS sequence"/>
</dbReference>
<proteinExistence type="predicted"/>
<comment type="caution">
    <text evidence="2">The sequence shown here is derived from an EMBL/GenBank/DDBJ whole genome shotgun (WGS) entry which is preliminary data.</text>
</comment>
<organism evidence="2 3">
    <name type="scientific">Actinoplanes teichomyceticus</name>
    <dbReference type="NCBI Taxonomy" id="1867"/>
    <lineage>
        <taxon>Bacteria</taxon>
        <taxon>Bacillati</taxon>
        <taxon>Actinomycetota</taxon>
        <taxon>Actinomycetes</taxon>
        <taxon>Micromonosporales</taxon>
        <taxon>Micromonosporaceae</taxon>
        <taxon>Actinoplanes</taxon>
    </lineage>
</organism>
<accession>A0A561WQA2</accession>
<reference evidence="2 3" key="1">
    <citation type="submission" date="2019-06" db="EMBL/GenBank/DDBJ databases">
        <title>Sequencing the genomes of 1000 actinobacteria strains.</title>
        <authorList>
            <person name="Klenk H.-P."/>
        </authorList>
    </citation>
    <scope>NUCLEOTIDE SEQUENCE [LARGE SCALE GENOMIC DNA]</scope>
    <source>
        <strain evidence="2 3">DSM 43866</strain>
    </source>
</reference>
<protein>
    <recommendedName>
        <fullName evidence="4">Secreted protein</fullName>
    </recommendedName>
</protein>
<evidence type="ECO:0008006" key="4">
    <source>
        <dbReference type="Google" id="ProtNLM"/>
    </source>
</evidence>
<keyword evidence="3" id="KW-1185">Reference proteome</keyword>
<dbReference type="AlphaFoldDB" id="A0A561WQA2"/>